<feature type="compositionally biased region" description="Low complexity" evidence="1">
    <location>
        <begin position="415"/>
        <end position="424"/>
    </location>
</feature>
<dbReference type="SMART" id="SM00239">
    <property type="entry name" value="C2"/>
    <property type="match status" value="1"/>
</dbReference>
<protein>
    <recommendedName>
        <fullName evidence="2">C2 domain-containing protein</fullName>
    </recommendedName>
</protein>
<dbReference type="OrthoDB" id="158334at2759"/>
<keyword evidence="4" id="KW-1185">Reference proteome</keyword>
<reference evidence="3" key="1">
    <citation type="submission" date="2021-02" db="EMBL/GenBank/DDBJ databases">
        <authorList>
            <person name="Palmer J.M."/>
        </authorList>
    </citation>
    <scope>NUCLEOTIDE SEQUENCE</scope>
    <source>
        <strain evidence="3">SCRP734</strain>
    </source>
</reference>
<dbReference type="EMBL" id="JAGDFM010000438">
    <property type="protein sequence ID" value="KAG7378268.1"/>
    <property type="molecule type" value="Genomic_DNA"/>
</dbReference>
<dbReference type="PROSITE" id="PS50004">
    <property type="entry name" value="C2"/>
    <property type="match status" value="1"/>
</dbReference>
<feature type="region of interest" description="Disordered" evidence="1">
    <location>
        <begin position="45"/>
        <end position="65"/>
    </location>
</feature>
<feature type="compositionally biased region" description="Pro residues" evidence="1">
    <location>
        <begin position="292"/>
        <end position="303"/>
    </location>
</feature>
<feature type="domain" description="C2" evidence="2">
    <location>
        <begin position="1"/>
        <end position="146"/>
    </location>
</feature>
<feature type="compositionally biased region" description="Basic and acidic residues" evidence="1">
    <location>
        <begin position="45"/>
        <end position="55"/>
    </location>
</feature>
<organism evidence="3 4">
    <name type="scientific">Phytophthora pseudosyringae</name>
    <dbReference type="NCBI Taxonomy" id="221518"/>
    <lineage>
        <taxon>Eukaryota</taxon>
        <taxon>Sar</taxon>
        <taxon>Stramenopiles</taxon>
        <taxon>Oomycota</taxon>
        <taxon>Peronosporomycetes</taxon>
        <taxon>Peronosporales</taxon>
        <taxon>Peronosporaceae</taxon>
        <taxon>Phytophthora</taxon>
    </lineage>
</organism>
<feature type="region of interest" description="Disordered" evidence="1">
    <location>
        <begin position="338"/>
        <end position="424"/>
    </location>
</feature>
<sequence>MAPDEKAPPFKLVLRVHSAEELQHSSSQGAYCKLYVGASAMTEGSHKALSKKDSNDSSTSSEDLDEAWQLEVRRTRTQHQQPNALAPPETIWDEAFEVPLRPGVELGTQILSVRVKSQHLFFCPVIGACAVSLANLLPGERLEQWFPLQKGKKPAGRIRVMLLIAPDDKTTVASLPRRRQPNQDVVAARAANHEADEAIKRLVDKQLRQEAERRQRRLERSSSGPPVEVNRQQEDDCHLVGRKRDEAAIGERQKRGGNATWPPPPGVSSPKVLPPLGTPAALRDNDKENDHPPSPPPTEPLPVSPMSEYEQRLDRKLRQVRKETARLRRLKSQLKKYIPDLQTDSDSDDSLDSDDGPEALLSGPSASTSPASERHDHHHRVHANENHPHNHDELKHSRLKSAPHDGSKGDKASKAGKQGTAVAF</sequence>
<gene>
    <name evidence="3" type="ORF">PHYPSEUDO_010302</name>
</gene>
<feature type="region of interest" description="Disordered" evidence="1">
    <location>
        <begin position="172"/>
        <end position="191"/>
    </location>
</feature>
<name>A0A8T1VDU7_9STRA</name>
<dbReference type="Pfam" id="PF00168">
    <property type="entry name" value="C2"/>
    <property type="match status" value="1"/>
</dbReference>
<proteinExistence type="predicted"/>
<evidence type="ECO:0000313" key="4">
    <source>
        <dbReference type="Proteomes" id="UP000694044"/>
    </source>
</evidence>
<evidence type="ECO:0000259" key="2">
    <source>
        <dbReference type="PROSITE" id="PS50004"/>
    </source>
</evidence>
<dbReference type="InterPro" id="IPR000008">
    <property type="entry name" value="C2_dom"/>
</dbReference>
<feature type="compositionally biased region" description="Basic and acidic residues" evidence="1">
    <location>
        <begin position="382"/>
        <end position="413"/>
    </location>
</feature>
<evidence type="ECO:0000313" key="3">
    <source>
        <dbReference type="EMBL" id="KAG7378268.1"/>
    </source>
</evidence>
<feature type="compositionally biased region" description="Basic and acidic residues" evidence="1">
    <location>
        <begin position="231"/>
        <end position="254"/>
    </location>
</feature>
<accession>A0A8T1VDU7</accession>
<evidence type="ECO:0000256" key="1">
    <source>
        <dbReference type="SAM" id="MobiDB-lite"/>
    </source>
</evidence>
<feature type="compositionally biased region" description="Pro residues" evidence="1">
    <location>
        <begin position="261"/>
        <end position="277"/>
    </location>
</feature>
<dbReference type="Proteomes" id="UP000694044">
    <property type="component" value="Unassembled WGS sequence"/>
</dbReference>
<feature type="region of interest" description="Disordered" evidence="1">
    <location>
        <begin position="210"/>
        <end position="313"/>
    </location>
</feature>
<comment type="caution">
    <text evidence="3">The sequence shown here is derived from an EMBL/GenBank/DDBJ whole genome shotgun (WGS) entry which is preliminary data.</text>
</comment>
<feature type="compositionally biased region" description="Acidic residues" evidence="1">
    <location>
        <begin position="343"/>
        <end position="357"/>
    </location>
</feature>
<dbReference type="AlphaFoldDB" id="A0A8T1VDU7"/>